<feature type="compositionally biased region" description="Acidic residues" evidence="5">
    <location>
        <begin position="32"/>
        <end position="63"/>
    </location>
</feature>
<dbReference type="Pfam" id="PF00496">
    <property type="entry name" value="SBP_bac_5"/>
    <property type="match status" value="1"/>
</dbReference>
<dbReference type="RefSeq" id="WP_390252291.1">
    <property type="nucleotide sequence ID" value="NZ_JBHSDT010000008.1"/>
</dbReference>
<proteinExistence type="inferred from homology"/>
<dbReference type="PIRSF" id="PIRSF002741">
    <property type="entry name" value="MppA"/>
    <property type="match status" value="1"/>
</dbReference>
<evidence type="ECO:0000313" key="8">
    <source>
        <dbReference type="EMBL" id="MFC4403753.1"/>
    </source>
</evidence>
<dbReference type="Proteomes" id="UP001595882">
    <property type="component" value="Unassembled WGS sequence"/>
</dbReference>
<evidence type="ECO:0000259" key="7">
    <source>
        <dbReference type="Pfam" id="PF00496"/>
    </source>
</evidence>
<dbReference type="PANTHER" id="PTHR30290">
    <property type="entry name" value="PERIPLASMIC BINDING COMPONENT OF ABC TRANSPORTER"/>
    <property type="match status" value="1"/>
</dbReference>
<dbReference type="InterPro" id="IPR000914">
    <property type="entry name" value="SBP_5_dom"/>
</dbReference>
<evidence type="ECO:0000256" key="3">
    <source>
        <dbReference type="ARBA" id="ARBA00022448"/>
    </source>
</evidence>
<dbReference type="InterPro" id="IPR030678">
    <property type="entry name" value="Peptide/Ni-bd"/>
</dbReference>
<accession>A0ABV8WXF7</accession>
<keyword evidence="3" id="KW-0813">Transport</keyword>
<evidence type="ECO:0000256" key="5">
    <source>
        <dbReference type="SAM" id="MobiDB-lite"/>
    </source>
</evidence>
<evidence type="ECO:0000256" key="6">
    <source>
        <dbReference type="SAM" id="SignalP"/>
    </source>
</evidence>
<dbReference type="PROSITE" id="PS01040">
    <property type="entry name" value="SBP_BACTERIAL_5"/>
    <property type="match status" value="1"/>
</dbReference>
<dbReference type="EMBL" id="JBHSDT010000008">
    <property type="protein sequence ID" value="MFC4403753.1"/>
    <property type="molecule type" value="Genomic_DNA"/>
</dbReference>
<dbReference type="PANTHER" id="PTHR30290:SF9">
    <property type="entry name" value="OLIGOPEPTIDE-BINDING PROTEIN APPA"/>
    <property type="match status" value="1"/>
</dbReference>
<dbReference type="NCBIfam" id="NF045467">
    <property type="entry name" value="Opp4A"/>
    <property type="match status" value="1"/>
</dbReference>
<dbReference type="CDD" id="cd08510">
    <property type="entry name" value="PBP2_Lactococcal_OppA_like"/>
    <property type="match status" value="1"/>
</dbReference>
<keyword evidence="9" id="KW-1185">Reference proteome</keyword>
<comment type="similarity">
    <text evidence="2">Belongs to the bacterial solute-binding protein 5 family.</text>
</comment>
<dbReference type="InterPro" id="IPR039424">
    <property type="entry name" value="SBP_5"/>
</dbReference>
<evidence type="ECO:0000256" key="4">
    <source>
        <dbReference type="ARBA" id="ARBA00022729"/>
    </source>
</evidence>
<feature type="chain" id="PRO_5047381750" evidence="6">
    <location>
        <begin position="23"/>
        <end position="621"/>
    </location>
</feature>
<reference evidence="9" key="1">
    <citation type="journal article" date="2019" name="Int. J. Syst. Evol. Microbiol.">
        <title>The Global Catalogue of Microorganisms (GCM) 10K type strain sequencing project: providing services to taxonomists for standard genome sequencing and annotation.</title>
        <authorList>
            <consortium name="The Broad Institute Genomics Platform"/>
            <consortium name="The Broad Institute Genome Sequencing Center for Infectious Disease"/>
            <person name="Wu L."/>
            <person name="Ma J."/>
        </authorList>
    </citation>
    <scope>NUCLEOTIDE SEQUENCE [LARGE SCALE GENOMIC DNA]</scope>
    <source>
        <strain evidence="9">CCUG 37865</strain>
    </source>
</reference>
<feature type="signal peptide" evidence="6">
    <location>
        <begin position="1"/>
        <end position="22"/>
    </location>
</feature>
<comment type="subcellular location">
    <subcellularLocation>
        <location evidence="1">Cell membrane</location>
        <topology evidence="1">Lipid-anchor</topology>
    </subcellularLocation>
</comment>
<comment type="caution">
    <text evidence="8">The sequence shown here is derived from an EMBL/GenBank/DDBJ whole genome shotgun (WGS) entry which is preliminary data.</text>
</comment>
<evidence type="ECO:0000313" key="9">
    <source>
        <dbReference type="Proteomes" id="UP001595882"/>
    </source>
</evidence>
<protein>
    <submittedName>
        <fullName evidence="8">Oligopeptide ABC transporter substrate-binding protein</fullName>
    </submittedName>
</protein>
<feature type="region of interest" description="Disordered" evidence="5">
    <location>
        <begin position="29"/>
        <end position="64"/>
    </location>
</feature>
<gene>
    <name evidence="8" type="primary">opp4A</name>
    <name evidence="8" type="ORF">ACFOY7_11795</name>
</gene>
<evidence type="ECO:0000256" key="2">
    <source>
        <dbReference type="ARBA" id="ARBA00005695"/>
    </source>
</evidence>
<organism evidence="8 9">
    <name type="scientific">Gracilibacillus xinjiangensis</name>
    <dbReference type="NCBI Taxonomy" id="1193282"/>
    <lineage>
        <taxon>Bacteria</taxon>
        <taxon>Bacillati</taxon>
        <taxon>Bacillota</taxon>
        <taxon>Bacilli</taxon>
        <taxon>Bacillales</taxon>
        <taxon>Bacillaceae</taxon>
        <taxon>Gracilibacillus</taxon>
    </lineage>
</organism>
<dbReference type="PROSITE" id="PS51257">
    <property type="entry name" value="PROKAR_LIPOPROTEIN"/>
    <property type="match status" value="1"/>
</dbReference>
<dbReference type="SUPFAM" id="SSF53850">
    <property type="entry name" value="Periplasmic binding protein-like II"/>
    <property type="match status" value="1"/>
</dbReference>
<keyword evidence="4 6" id="KW-0732">Signal</keyword>
<feature type="domain" description="Solute-binding protein family 5" evidence="7">
    <location>
        <begin position="136"/>
        <end position="527"/>
    </location>
</feature>
<sequence length="621" mass="69692">MSSIRFRWFFFALVTAVVMVLAACSENTNQTEVDDPETDVESEETEETEETGGDAEEEGEEADGLYSIDDFTNIKGEDGTPIEGGEITFGLVSDTAFDGILNFNFYDGNPDVQVLEWFDEGLLTWDENFVYTNDGAATYTMSEDNKTATITIRDNVNWHDGEPVKAEDLLFAHEVIAHPDYDGVRFDGTLRNVEGIEAYHNGEADTISGIEIVNEKTLKITYNEATPSLITGGIWTYPLAKHIFGEMNVADISSSPEVRQHPIGFGPYKVESIVPGESVVYSKNEDYWRGEPKLDQVTLKVINPNVVVEALKKGEVDLVSSFPVDQFPDNAEMSNVTWLGVTDRAYTYIGFKLGKWDDENGVNIYDPESKMANVNLRKAMAHAVDNNTVGERFYHGLRWAGTTLIPPSHPEYHDSENEGLAYDPELAKQLLDEAGYVDTNGDNYREDPEGNELVINFASMSGGEIAEPLVQYYIQAWEQVGLNVKMLDGRLHEFNSFYDRVEADDPDIDIYQAAWNVGIDVDPGGLWGEQSFYNMTRWTNEENTQLINEGLSEAAFNVESRIKTYKEWQQLMVEEVPAFPTLYRAELVPVNNRIQNYAIGDGHGIYRHEIAVTAEEPEAAE</sequence>
<evidence type="ECO:0000256" key="1">
    <source>
        <dbReference type="ARBA" id="ARBA00004193"/>
    </source>
</evidence>
<dbReference type="Gene3D" id="3.40.190.10">
    <property type="entry name" value="Periplasmic binding protein-like II"/>
    <property type="match status" value="1"/>
</dbReference>
<dbReference type="InterPro" id="IPR050034">
    <property type="entry name" value="Opp4A"/>
</dbReference>
<dbReference type="InterPro" id="IPR023765">
    <property type="entry name" value="SBP_5_CS"/>
</dbReference>
<name>A0ABV8WXF7_9BACI</name>
<dbReference type="Gene3D" id="3.10.105.10">
    <property type="entry name" value="Dipeptide-binding Protein, Domain 3"/>
    <property type="match status" value="1"/>
</dbReference>